<evidence type="ECO:0000313" key="2">
    <source>
        <dbReference type="EMBL" id="TPG27548.1"/>
    </source>
</evidence>
<proteinExistence type="predicted"/>
<comment type="caution">
    <text evidence="2">The sequence shown here is derived from an EMBL/GenBank/DDBJ whole genome shotgun (WGS) entry which is preliminary data.</text>
</comment>
<keyword evidence="1" id="KW-0732">Signal</keyword>
<dbReference type="RefSeq" id="WP_140842230.1">
    <property type="nucleotide sequence ID" value="NZ_RCZI01000003.1"/>
</dbReference>
<organism evidence="2 3">
    <name type="scientific">Variovorax guangxiensis</name>
    <dbReference type="NCBI Taxonomy" id="1775474"/>
    <lineage>
        <taxon>Bacteria</taxon>
        <taxon>Pseudomonadati</taxon>
        <taxon>Pseudomonadota</taxon>
        <taxon>Betaproteobacteria</taxon>
        <taxon>Burkholderiales</taxon>
        <taxon>Comamonadaceae</taxon>
        <taxon>Variovorax</taxon>
    </lineage>
</organism>
<gene>
    <name evidence="2" type="ORF">EAH82_12280</name>
</gene>
<reference evidence="2 3" key="1">
    <citation type="journal article" date="2019" name="Environ. Microbiol.">
        <title>Species interactions and distinct microbial communities in high Arctic permafrost affected cryosols are associated with the CH4 and CO2 gas fluxes.</title>
        <authorList>
            <person name="Altshuler I."/>
            <person name="Hamel J."/>
            <person name="Turney S."/>
            <person name="Magnuson E."/>
            <person name="Levesque R."/>
            <person name="Greer C."/>
            <person name="Whyte L.G."/>
        </authorList>
    </citation>
    <scope>NUCLEOTIDE SEQUENCE [LARGE SCALE GENOMIC DNA]</scope>
    <source>
        <strain evidence="2 3">S06.C</strain>
    </source>
</reference>
<evidence type="ECO:0000256" key="1">
    <source>
        <dbReference type="SAM" id="SignalP"/>
    </source>
</evidence>
<dbReference type="AlphaFoldDB" id="A0A502DQ64"/>
<dbReference type="OrthoDB" id="8910656at2"/>
<evidence type="ECO:0000313" key="3">
    <source>
        <dbReference type="Proteomes" id="UP000319212"/>
    </source>
</evidence>
<feature type="signal peptide" evidence="1">
    <location>
        <begin position="1"/>
        <end position="21"/>
    </location>
</feature>
<dbReference type="Proteomes" id="UP000319212">
    <property type="component" value="Unassembled WGS sequence"/>
</dbReference>
<sequence length="161" mass="18230">MRRCLAGLLCGLSLVPFNASLATQHDDVWSGLYRLEWVGGQERQGADVRIEQAPNADPTELVEKYRSDLTRWTMLQVDAPRERTTLRRFLPAEYEGWGWDDLPKDMRIECLDASRMFVCKTAPGTTISFGPDRPNRETLMAKTGIFGVVLHAGAFELKKLD</sequence>
<feature type="chain" id="PRO_5021209626" evidence="1">
    <location>
        <begin position="22"/>
        <end position="161"/>
    </location>
</feature>
<protein>
    <submittedName>
        <fullName evidence="2">Uncharacterized protein</fullName>
    </submittedName>
</protein>
<name>A0A502DQ64_9BURK</name>
<accession>A0A502DQ64</accession>
<dbReference type="EMBL" id="RCZI01000003">
    <property type="protein sequence ID" value="TPG27548.1"/>
    <property type="molecule type" value="Genomic_DNA"/>
</dbReference>